<dbReference type="Pfam" id="PF01293">
    <property type="entry name" value="PEPCK_ATP"/>
    <property type="match status" value="1"/>
</dbReference>
<keyword evidence="6" id="KW-0210">Decarboxylase</keyword>
<dbReference type="GO" id="GO:0006094">
    <property type="term" value="P:gluconeogenesis"/>
    <property type="evidence" value="ECO:0007669"/>
    <property type="project" value="UniProtKB-UniPathway"/>
</dbReference>
<keyword evidence="10" id="KW-0808">Transferase</keyword>
<evidence type="ECO:0000256" key="6">
    <source>
        <dbReference type="ARBA" id="ARBA00022793"/>
    </source>
</evidence>
<keyword evidence="5" id="KW-0547">Nucleotide-binding</keyword>
<name>A0A2M7Z4C0_9BACT</name>
<dbReference type="GO" id="GO:0005524">
    <property type="term" value="F:ATP binding"/>
    <property type="evidence" value="ECO:0007669"/>
    <property type="project" value="UniProtKB-KW"/>
</dbReference>
<dbReference type="Gene3D" id="3.40.449.10">
    <property type="entry name" value="Phosphoenolpyruvate Carboxykinase, domain 1"/>
    <property type="match status" value="1"/>
</dbReference>
<gene>
    <name evidence="10" type="ORF">CO145_02895</name>
</gene>
<evidence type="ECO:0000256" key="9">
    <source>
        <dbReference type="ARBA" id="ARBA00047371"/>
    </source>
</evidence>
<dbReference type="NCBIfam" id="NF006821">
    <property type="entry name" value="PRK09344.1-3"/>
    <property type="match status" value="1"/>
</dbReference>
<dbReference type="GO" id="GO:0004612">
    <property type="term" value="F:phosphoenolpyruvate carboxykinase (ATP) activity"/>
    <property type="evidence" value="ECO:0007669"/>
    <property type="project" value="UniProtKB-EC"/>
</dbReference>
<evidence type="ECO:0000256" key="5">
    <source>
        <dbReference type="ARBA" id="ARBA00022741"/>
    </source>
</evidence>
<protein>
    <recommendedName>
        <fullName evidence="3">phosphoenolpyruvate carboxykinase (ATP)</fullName>
        <ecNumber evidence="3">4.1.1.49</ecNumber>
    </recommendedName>
</protein>
<dbReference type="GO" id="GO:0016301">
    <property type="term" value="F:kinase activity"/>
    <property type="evidence" value="ECO:0007669"/>
    <property type="project" value="UniProtKB-KW"/>
</dbReference>
<dbReference type="Gene3D" id="2.170.8.10">
    <property type="entry name" value="Phosphoenolpyruvate Carboxykinase, domain 2"/>
    <property type="match status" value="1"/>
</dbReference>
<reference evidence="11" key="1">
    <citation type="submission" date="2017-09" db="EMBL/GenBank/DDBJ databases">
        <title>Depth-based differentiation of microbial function through sediment-hosted aquifers and enrichment of novel symbionts in the deep terrestrial subsurface.</title>
        <authorList>
            <person name="Probst A.J."/>
            <person name="Ladd B."/>
            <person name="Jarett J.K."/>
            <person name="Geller-Mcgrath D.E."/>
            <person name="Sieber C.M.K."/>
            <person name="Emerson J.B."/>
            <person name="Anantharaman K."/>
            <person name="Thomas B.C."/>
            <person name="Malmstrom R."/>
            <person name="Stieglmeier M."/>
            <person name="Klingl A."/>
            <person name="Woyke T."/>
            <person name="Ryan C.M."/>
            <person name="Banfield J.F."/>
        </authorList>
    </citation>
    <scope>NUCLEOTIDE SEQUENCE [LARGE SCALE GENOMIC DNA]</scope>
</reference>
<comment type="catalytic activity">
    <reaction evidence="9">
        <text>oxaloacetate + ATP = phosphoenolpyruvate + ADP + CO2</text>
        <dbReference type="Rhea" id="RHEA:18617"/>
        <dbReference type="ChEBI" id="CHEBI:16452"/>
        <dbReference type="ChEBI" id="CHEBI:16526"/>
        <dbReference type="ChEBI" id="CHEBI:30616"/>
        <dbReference type="ChEBI" id="CHEBI:58702"/>
        <dbReference type="ChEBI" id="CHEBI:456216"/>
        <dbReference type="EC" id="4.1.1.49"/>
    </reaction>
</comment>
<dbReference type="InterPro" id="IPR001272">
    <property type="entry name" value="PEP_carboxykinase_ATP"/>
</dbReference>
<accession>A0A2M7Z4C0</accession>
<sequence>MKVLEREFRAREIIDNPDIETLRDWAFEKGGLISQFGSLAVITQVRNRMAKFTEIVMEEVPNQERELIDEVLDYLREKELIMLDRVMCQSPEFKTSCRLYVTSEYPRLPLMWGQTLFPSEGKEPKFVTIAVPEWKEKRVLVFPKEGFTLILGSDYKGENKKAMLRQLMYYWKQRGHLGVHAGSKVFRILKDGELKDLGCLFFGLSGTGKTSLSGHSHWLKHPERIIFRQDDVVILTSDGRAIGTEDSFYIKTDALEEKTQPLLYAAALSPRTILENVKVNPETGEVDFFDSTLTSNGRAMVKRSDIAYTDREIDLEKIHFIFFITRAYDIVPPVARLSPEWAAATFMLGESTETSAGDPSKAGQLVRVVGTNPFIIGSPAEEGNIFLQILKNNPEIQCFMLNSGWIGGQDRQKIG</sequence>
<feature type="non-terminal residue" evidence="10">
    <location>
        <position position="415"/>
    </location>
</feature>
<dbReference type="Proteomes" id="UP000231034">
    <property type="component" value="Unassembled WGS sequence"/>
</dbReference>
<evidence type="ECO:0000256" key="7">
    <source>
        <dbReference type="ARBA" id="ARBA00022840"/>
    </source>
</evidence>
<evidence type="ECO:0000256" key="8">
    <source>
        <dbReference type="ARBA" id="ARBA00023239"/>
    </source>
</evidence>
<dbReference type="PANTHER" id="PTHR30031">
    <property type="entry name" value="PHOSPHOENOLPYRUVATE CARBOXYKINASE ATP"/>
    <property type="match status" value="1"/>
</dbReference>
<dbReference type="PANTHER" id="PTHR30031:SF0">
    <property type="entry name" value="PHOSPHOENOLPYRUVATE CARBOXYKINASE (ATP)"/>
    <property type="match status" value="1"/>
</dbReference>
<dbReference type="GO" id="GO:0005829">
    <property type="term" value="C:cytosol"/>
    <property type="evidence" value="ECO:0007669"/>
    <property type="project" value="TreeGrafter"/>
</dbReference>
<comment type="similarity">
    <text evidence="2">Belongs to the phosphoenolpyruvate carboxykinase (ATP) family.</text>
</comment>
<comment type="pathway">
    <text evidence="1">Carbohydrate biosynthesis; gluconeogenesis.</text>
</comment>
<keyword evidence="7" id="KW-0067">ATP-binding</keyword>
<keyword evidence="10" id="KW-0670">Pyruvate</keyword>
<dbReference type="UniPathway" id="UPA00138"/>
<evidence type="ECO:0000256" key="3">
    <source>
        <dbReference type="ARBA" id="ARBA00012363"/>
    </source>
</evidence>
<evidence type="ECO:0000313" key="11">
    <source>
        <dbReference type="Proteomes" id="UP000231034"/>
    </source>
</evidence>
<dbReference type="EC" id="4.1.1.49" evidence="3"/>
<dbReference type="SUPFAM" id="SSF68923">
    <property type="entry name" value="PEP carboxykinase N-terminal domain"/>
    <property type="match status" value="1"/>
</dbReference>
<dbReference type="EMBL" id="PFVR01000100">
    <property type="protein sequence ID" value="PJA84004.1"/>
    <property type="molecule type" value="Genomic_DNA"/>
</dbReference>
<evidence type="ECO:0000256" key="2">
    <source>
        <dbReference type="ARBA" id="ARBA00006052"/>
    </source>
</evidence>
<evidence type="ECO:0000256" key="4">
    <source>
        <dbReference type="ARBA" id="ARBA00022432"/>
    </source>
</evidence>
<evidence type="ECO:0000256" key="1">
    <source>
        <dbReference type="ARBA" id="ARBA00004742"/>
    </source>
</evidence>
<organism evidence="10 11">
    <name type="scientific">Candidatus Nealsonbacteria bacterium CG_4_9_14_3_um_filter_37_13</name>
    <dbReference type="NCBI Taxonomy" id="1974695"/>
    <lineage>
        <taxon>Bacteria</taxon>
        <taxon>Candidatus Nealsoniibacteriota</taxon>
    </lineage>
</organism>
<keyword evidence="10" id="KW-0418">Kinase</keyword>
<dbReference type="InterPro" id="IPR008210">
    <property type="entry name" value="PEP_carboxykinase_N"/>
</dbReference>
<keyword evidence="8" id="KW-0456">Lyase</keyword>
<comment type="caution">
    <text evidence="10">The sequence shown here is derived from an EMBL/GenBank/DDBJ whole genome shotgun (WGS) entry which is preliminary data.</text>
</comment>
<dbReference type="Gene3D" id="3.90.228.20">
    <property type="match status" value="1"/>
</dbReference>
<keyword evidence="4" id="KW-0312">Gluconeogenesis</keyword>
<proteinExistence type="inferred from homology"/>
<dbReference type="AlphaFoldDB" id="A0A2M7Z4C0"/>
<dbReference type="InterPro" id="IPR013035">
    <property type="entry name" value="PEP_carboxykinase_C"/>
</dbReference>
<evidence type="ECO:0000313" key="10">
    <source>
        <dbReference type="EMBL" id="PJA84004.1"/>
    </source>
</evidence>
<dbReference type="SUPFAM" id="SSF53795">
    <property type="entry name" value="PEP carboxykinase-like"/>
    <property type="match status" value="1"/>
</dbReference>